<keyword evidence="4" id="KW-1185">Reference proteome</keyword>
<dbReference type="CDD" id="cd05380">
    <property type="entry name" value="CAP_euk"/>
    <property type="match status" value="1"/>
</dbReference>
<evidence type="ECO:0000313" key="4">
    <source>
        <dbReference type="Proteomes" id="UP001176961"/>
    </source>
</evidence>
<dbReference type="PROSITE" id="PS01010">
    <property type="entry name" value="CRISP_2"/>
    <property type="match status" value="1"/>
</dbReference>
<accession>A0AA36HGW3</accession>
<protein>
    <recommendedName>
        <fullName evidence="2">SCP domain-containing protein</fullName>
    </recommendedName>
</protein>
<evidence type="ECO:0000259" key="2">
    <source>
        <dbReference type="SMART" id="SM00198"/>
    </source>
</evidence>
<dbReference type="InterPro" id="IPR035940">
    <property type="entry name" value="CAP_sf"/>
</dbReference>
<comment type="caution">
    <text evidence="3">The sequence shown here is derived from an EMBL/GenBank/DDBJ whole genome shotgun (WGS) entry which is preliminary data.</text>
</comment>
<dbReference type="InterPro" id="IPR018244">
    <property type="entry name" value="Allrgn_V5/Tpx1_CS"/>
</dbReference>
<dbReference type="PANTHER" id="PTHR10334">
    <property type="entry name" value="CYSTEINE-RICH SECRETORY PROTEIN-RELATED"/>
    <property type="match status" value="1"/>
</dbReference>
<keyword evidence="1" id="KW-0732">Signal</keyword>
<dbReference type="InterPro" id="IPR014044">
    <property type="entry name" value="CAP_dom"/>
</dbReference>
<dbReference type="Proteomes" id="UP001176961">
    <property type="component" value="Unassembled WGS sequence"/>
</dbReference>
<organism evidence="3 4">
    <name type="scientific">Cylicocyclus nassatus</name>
    <name type="common">Nematode worm</name>
    <dbReference type="NCBI Taxonomy" id="53992"/>
    <lineage>
        <taxon>Eukaryota</taxon>
        <taxon>Metazoa</taxon>
        <taxon>Ecdysozoa</taxon>
        <taxon>Nematoda</taxon>
        <taxon>Chromadorea</taxon>
        <taxon>Rhabditida</taxon>
        <taxon>Rhabditina</taxon>
        <taxon>Rhabditomorpha</taxon>
        <taxon>Strongyloidea</taxon>
        <taxon>Strongylidae</taxon>
        <taxon>Cylicocyclus</taxon>
    </lineage>
</organism>
<feature type="chain" id="PRO_5041293621" description="SCP domain-containing protein" evidence="1">
    <location>
        <begin position="21"/>
        <end position="409"/>
    </location>
</feature>
<dbReference type="InterPro" id="IPR001283">
    <property type="entry name" value="CRISP-related"/>
</dbReference>
<dbReference type="AlphaFoldDB" id="A0AA36HGW3"/>
<dbReference type="Pfam" id="PF00188">
    <property type="entry name" value="CAP"/>
    <property type="match status" value="1"/>
</dbReference>
<proteinExistence type="predicted"/>
<gene>
    <name evidence="3" type="ORF">CYNAS_LOCUS21988</name>
</gene>
<sequence length="409" mass="44843">MLRMQYLAIVIISAISAVEGAAQCSGGALDAANIETLLQAANLGRSELVRKGLEIQLLPLLPAANAMNQVYWSCNLEKKALASTKRCDSTETRTSAFNAVYVTMMLEQLPNICFSNGEQVKCSKQSGQEELNMFIDLFLDANVTEIGLAYYCNDLGERSVYWITNTRTPKDGDTLYEKGSGKCESCSAGTVCDSTTQLCARDATANPDFPTGANTKCPKNAEMTDELRMNYMDMHNYRRKLLANGEVAKNNGNLFPKAANMMKLELDCDLEADAIAYAGTCPKDVSHINRVDVGEHYHRVPVSSAPTPRDALKSAVTNWWKVVRSHPGPGVKEVTFRDKYIGQPIETFTQMGWAATSKLGCSVVKCSSDYVVICRYSPKGNIDEQKLYIPGTPCSKCPGKCYSDLGLCK</sequence>
<evidence type="ECO:0000256" key="1">
    <source>
        <dbReference type="SAM" id="SignalP"/>
    </source>
</evidence>
<dbReference type="SMART" id="SM00198">
    <property type="entry name" value="SCP"/>
    <property type="match status" value="1"/>
</dbReference>
<dbReference type="Gene3D" id="3.40.33.10">
    <property type="entry name" value="CAP"/>
    <property type="match status" value="2"/>
</dbReference>
<evidence type="ECO:0000313" key="3">
    <source>
        <dbReference type="EMBL" id="CAJ0610005.1"/>
    </source>
</evidence>
<feature type="signal peptide" evidence="1">
    <location>
        <begin position="1"/>
        <end position="20"/>
    </location>
</feature>
<dbReference type="GO" id="GO:0005576">
    <property type="term" value="C:extracellular region"/>
    <property type="evidence" value="ECO:0007669"/>
    <property type="project" value="InterPro"/>
</dbReference>
<name>A0AA36HGW3_CYLNA</name>
<dbReference type="SUPFAM" id="SSF55797">
    <property type="entry name" value="PR-1-like"/>
    <property type="match status" value="1"/>
</dbReference>
<reference evidence="3" key="1">
    <citation type="submission" date="2023-07" db="EMBL/GenBank/DDBJ databases">
        <authorList>
            <consortium name="CYATHOMIX"/>
        </authorList>
    </citation>
    <scope>NUCLEOTIDE SEQUENCE</scope>
    <source>
        <strain evidence="3">N/A</strain>
    </source>
</reference>
<feature type="domain" description="SCP" evidence="2">
    <location>
        <begin position="226"/>
        <end position="384"/>
    </location>
</feature>
<dbReference type="EMBL" id="CATQJL010000326">
    <property type="protein sequence ID" value="CAJ0610005.1"/>
    <property type="molecule type" value="Genomic_DNA"/>
</dbReference>